<keyword evidence="2" id="KW-0547">Nucleotide-binding</keyword>
<organism evidence="5 6">
    <name type="scientific">Candidatus Nealsonbacteria bacterium CG11_big_fil_rev_8_21_14_0_20_39_9</name>
    <dbReference type="NCBI Taxonomy" id="1974715"/>
    <lineage>
        <taxon>Bacteria</taxon>
        <taxon>Candidatus Nealsoniibacteriota</taxon>
    </lineage>
</organism>
<evidence type="ECO:0000259" key="4">
    <source>
        <dbReference type="Pfam" id="PF00152"/>
    </source>
</evidence>
<accession>A0A2H0MRP4</accession>
<dbReference type="AlphaFoldDB" id="A0A2H0MRP4"/>
<sequence>GHKKEETKKKFSNYFESFSYGVPPHGGIAPGIDRFLSVVLNEPNIREVMAFPKTGDNRDLMMQAPAEVDEKQLKELHIKISEKRKAKSEKRK</sequence>
<dbReference type="Gene3D" id="3.30.930.10">
    <property type="entry name" value="Bira Bifunctional Protein, Domain 2"/>
    <property type="match status" value="1"/>
</dbReference>
<protein>
    <recommendedName>
        <fullName evidence="4">Aminoacyl-tRNA synthetase class II (D/K/N) domain-containing protein</fullName>
    </recommendedName>
</protein>
<dbReference type="GO" id="GO:0006418">
    <property type="term" value="P:tRNA aminoacylation for protein translation"/>
    <property type="evidence" value="ECO:0007669"/>
    <property type="project" value="InterPro"/>
</dbReference>
<evidence type="ECO:0000256" key="1">
    <source>
        <dbReference type="ARBA" id="ARBA00022598"/>
    </source>
</evidence>
<feature type="domain" description="Aminoacyl-tRNA synthetase class II (D/K/N)" evidence="4">
    <location>
        <begin position="3"/>
        <end position="54"/>
    </location>
</feature>
<reference evidence="5 6" key="1">
    <citation type="submission" date="2017-09" db="EMBL/GenBank/DDBJ databases">
        <title>Depth-based differentiation of microbial function through sediment-hosted aquifers and enrichment of novel symbionts in the deep terrestrial subsurface.</title>
        <authorList>
            <person name="Probst A.J."/>
            <person name="Ladd B."/>
            <person name="Jarett J.K."/>
            <person name="Geller-Mcgrath D.E."/>
            <person name="Sieber C.M."/>
            <person name="Emerson J.B."/>
            <person name="Anantharaman K."/>
            <person name="Thomas B.C."/>
            <person name="Malmstrom R."/>
            <person name="Stieglmeier M."/>
            <person name="Klingl A."/>
            <person name="Woyke T."/>
            <person name="Ryan C.M."/>
            <person name="Banfield J.F."/>
        </authorList>
    </citation>
    <scope>NUCLEOTIDE SEQUENCE [LARGE SCALE GENOMIC DNA]</scope>
    <source>
        <strain evidence="5">CG11_big_fil_rev_8_21_14_0_20_39_9</strain>
    </source>
</reference>
<keyword evidence="3" id="KW-0067">ATP-binding</keyword>
<dbReference type="EMBL" id="PCWI01000019">
    <property type="protein sequence ID" value="PIQ98514.1"/>
    <property type="molecule type" value="Genomic_DNA"/>
</dbReference>
<keyword evidence="1" id="KW-0436">Ligase</keyword>
<proteinExistence type="predicted"/>
<comment type="caution">
    <text evidence="5">The sequence shown here is derived from an EMBL/GenBank/DDBJ whole genome shotgun (WGS) entry which is preliminary data.</text>
</comment>
<dbReference type="Proteomes" id="UP000229381">
    <property type="component" value="Unassembled WGS sequence"/>
</dbReference>
<dbReference type="GO" id="GO:0005524">
    <property type="term" value="F:ATP binding"/>
    <property type="evidence" value="ECO:0007669"/>
    <property type="project" value="InterPro"/>
</dbReference>
<feature type="non-terminal residue" evidence="5">
    <location>
        <position position="1"/>
    </location>
</feature>
<dbReference type="SUPFAM" id="SSF55681">
    <property type="entry name" value="Class II aaRS and biotin synthetases"/>
    <property type="match status" value="1"/>
</dbReference>
<dbReference type="InterPro" id="IPR045864">
    <property type="entry name" value="aa-tRNA-synth_II/BPL/LPL"/>
</dbReference>
<evidence type="ECO:0000256" key="3">
    <source>
        <dbReference type="ARBA" id="ARBA00022840"/>
    </source>
</evidence>
<gene>
    <name evidence="5" type="ORF">COV64_00830</name>
</gene>
<dbReference type="InterPro" id="IPR004364">
    <property type="entry name" value="Aa-tRNA-synt_II"/>
</dbReference>
<name>A0A2H0MRP4_9BACT</name>
<evidence type="ECO:0000313" key="6">
    <source>
        <dbReference type="Proteomes" id="UP000229381"/>
    </source>
</evidence>
<dbReference type="Pfam" id="PF00152">
    <property type="entry name" value="tRNA-synt_2"/>
    <property type="match status" value="1"/>
</dbReference>
<evidence type="ECO:0000256" key="2">
    <source>
        <dbReference type="ARBA" id="ARBA00022741"/>
    </source>
</evidence>
<dbReference type="GO" id="GO:0004812">
    <property type="term" value="F:aminoacyl-tRNA ligase activity"/>
    <property type="evidence" value="ECO:0007669"/>
    <property type="project" value="InterPro"/>
</dbReference>
<evidence type="ECO:0000313" key="5">
    <source>
        <dbReference type="EMBL" id="PIQ98514.1"/>
    </source>
</evidence>